<name>A0A2U7UDF0_9VIRU</name>
<dbReference type="EMBL" id="MG011690">
    <property type="protein sequence ID" value="AVK76457.1"/>
    <property type="molecule type" value="Genomic_DNA"/>
</dbReference>
<dbReference type="RefSeq" id="YP_009482460.1">
    <property type="nucleotide sequence ID" value="NC_037666.1"/>
</dbReference>
<organism evidence="2">
    <name type="scientific">Pandoravirus neocaledonia</name>
    <dbReference type="NCBI Taxonomy" id="2107708"/>
    <lineage>
        <taxon>Viruses</taxon>
        <taxon>Pandoravirus</taxon>
    </lineage>
</organism>
<accession>A0A2U7UDF0</accession>
<evidence type="ECO:0000256" key="1">
    <source>
        <dbReference type="SAM" id="MobiDB-lite"/>
    </source>
</evidence>
<feature type="region of interest" description="Disordered" evidence="1">
    <location>
        <begin position="695"/>
        <end position="722"/>
    </location>
</feature>
<gene>
    <name evidence="2" type="ORF">pneo_cds_850</name>
</gene>
<evidence type="ECO:0000313" key="2">
    <source>
        <dbReference type="EMBL" id="AVK76457.1"/>
    </source>
</evidence>
<protein>
    <submittedName>
        <fullName evidence="2">Uncharacterized protein</fullName>
    </submittedName>
</protein>
<dbReference type="KEGG" id="vg:36843170"/>
<reference evidence="2" key="1">
    <citation type="journal article" date="2018" name="Nat. Commun.">
        <title>Diversity and evolution of the emerging Pandoraviridae family.</title>
        <authorList>
            <person name="Legendre M."/>
            <person name="Fabre E."/>
            <person name="Poirot O."/>
            <person name="Jeudy S."/>
            <person name="Lartigue A."/>
            <person name="Alempic J.M."/>
            <person name="Beucher L."/>
            <person name="Philippe N."/>
            <person name="Bertaux L."/>
            <person name="Christo-Foroux E."/>
            <person name="Labadie K."/>
            <person name="Coute Y."/>
            <person name="Abergel C."/>
            <person name="Claverie J.M."/>
        </authorList>
    </citation>
    <scope>NUCLEOTIDE SEQUENCE [LARGE SCALE GENOMIC DNA]</scope>
    <source>
        <strain evidence="2">Neocaledonia</strain>
    </source>
</reference>
<sequence>MKRSALTDLAPELHCHIVQFLDARSAVGYVGAGRALRVFNHAQALALRPAVGIGECLCGCDMHLCDRCSCGTRYDNIHLTIRMGCSTLCYPAHVSALLAANRTDDARLFCRRLMDLVLAAFAHLGGERSREAFASWILYDALLCADDLGVREAAAILAHEIAGTCVFRQDVWESSSVLGAENAILRGHYECLDCCIDSACCPSHARRGFLDSITPYSIAERVMRNDADDGTQRAQLESLKAWCDGVARYRPDLFHQVAKVNHNVAYLAAAGGYMSDDAHAVLAQFMPGVLHARNERNSDSDATRVSRLWQWSRAQSKRLSDALAAERLGDFDALCAEVRQKVGSGKDPSSVKGIINILDNLCDSRVHKSIVYANETVAVFVVDALVKHFPHAWADGLGAAMLGSCWKSECVPCTAVMPIGCARRAVGTIKLKGRHLCFALWPPSHKRGRRVRESRARALALLACDSVRWPRRAALTAAAYGDMEVLEALVPQHASTDPWGHTDTQTDALVDTKPPLWATGVVALLAAAGYDDAAQRMASRYRIDHATLDVDAIVRALDATRPRKPWSSLYSAVVPKCPLPLSVLLTLRRHDARNTIAKAVAQGAGAPMHPVDCVRLASTFPGVFDGLVASQTVLPTTAVGAIDWLCRQTALRFDTAYTISCASIGATGTVHYLVVRHGVACDVDAVRAALPQWVGEPYQDNSDDDVDDDDEQGGDRRPLHKPIPWIDFMEPALGKVPVADDPLAGSSGSRSPFHSLCALLPRQ</sequence>
<feature type="compositionally biased region" description="Acidic residues" evidence="1">
    <location>
        <begin position="701"/>
        <end position="712"/>
    </location>
</feature>
<dbReference type="Proteomes" id="UP000249287">
    <property type="component" value="Segment"/>
</dbReference>
<proteinExistence type="predicted"/>
<feature type="region of interest" description="Disordered" evidence="1">
    <location>
        <begin position="739"/>
        <end position="763"/>
    </location>
</feature>
<dbReference type="GeneID" id="36843170"/>